<evidence type="ECO:0000313" key="4">
    <source>
        <dbReference type="Proteomes" id="UP000189475"/>
    </source>
</evidence>
<dbReference type="Proteomes" id="UP000189475">
    <property type="component" value="Unassembled WGS sequence"/>
</dbReference>
<dbReference type="Gene3D" id="3.40.50.12780">
    <property type="entry name" value="N-terminal domain of ligase-like"/>
    <property type="match status" value="1"/>
</dbReference>
<gene>
    <name evidence="3" type="primary">lcfB</name>
    <name evidence="3" type="ORF">VPAL9027_02555</name>
</gene>
<dbReference type="SUPFAM" id="SSF56801">
    <property type="entry name" value="Acetyl-CoA synthetase-like"/>
    <property type="match status" value="1"/>
</dbReference>
<dbReference type="InterPro" id="IPR020845">
    <property type="entry name" value="AMP-binding_CS"/>
</dbReference>
<dbReference type="GO" id="GO:0004467">
    <property type="term" value="F:long-chain fatty acid-CoA ligase activity"/>
    <property type="evidence" value="ECO:0007669"/>
    <property type="project" value="UniProtKB-EC"/>
</dbReference>
<proteinExistence type="predicted"/>
<dbReference type="OrthoDB" id="9803968at2"/>
<dbReference type="PANTHER" id="PTHR43767">
    <property type="entry name" value="LONG-CHAIN-FATTY-ACID--COA LIGASE"/>
    <property type="match status" value="1"/>
</dbReference>
<organism evidence="3 4">
    <name type="scientific">Vibrio palustris</name>
    <dbReference type="NCBI Taxonomy" id="1918946"/>
    <lineage>
        <taxon>Bacteria</taxon>
        <taxon>Pseudomonadati</taxon>
        <taxon>Pseudomonadota</taxon>
        <taxon>Gammaproteobacteria</taxon>
        <taxon>Vibrionales</taxon>
        <taxon>Vibrionaceae</taxon>
        <taxon>Vibrio</taxon>
    </lineage>
</organism>
<dbReference type="InterPro" id="IPR042099">
    <property type="entry name" value="ANL_N_sf"/>
</dbReference>
<feature type="domain" description="AMP-dependent synthetase/ligase" evidence="2">
    <location>
        <begin position="9"/>
        <end position="346"/>
    </location>
</feature>
<keyword evidence="1 3" id="KW-0436">Ligase</keyword>
<dbReference type="RefSeq" id="WP_077314920.1">
    <property type="nucleotide sequence ID" value="NZ_AP024888.1"/>
</dbReference>
<evidence type="ECO:0000313" key="3">
    <source>
        <dbReference type="EMBL" id="SJL84565.1"/>
    </source>
</evidence>
<keyword evidence="4" id="KW-1185">Reference proteome</keyword>
<dbReference type="EMBL" id="FUFT01000005">
    <property type="protein sequence ID" value="SJL84565.1"/>
    <property type="molecule type" value="Genomic_DNA"/>
</dbReference>
<name>A0A1R4B6L5_9VIBR</name>
<dbReference type="Pfam" id="PF00501">
    <property type="entry name" value="AMP-binding"/>
    <property type="match status" value="1"/>
</dbReference>
<dbReference type="AlphaFoldDB" id="A0A1R4B6L5"/>
<dbReference type="PANTHER" id="PTHR43767:SF8">
    <property type="entry name" value="LONG-CHAIN-FATTY-ACID--COA LIGASE"/>
    <property type="match status" value="1"/>
</dbReference>
<dbReference type="InterPro" id="IPR000873">
    <property type="entry name" value="AMP-dep_synth/lig_dom"/>
</dbReference>
<evidence type="ECO:0000256" key="1">
    <source>
        <dbReference type="ARBA" id="ARBA00022598"/>
    </source>
</evidence>
<dbReference type="InterPro" id="IPR050237">
    <property type="entry name" value="ATP-dep_AMP-bd_enzyme"/>
</dbReference>
<sequence length="493" mass="53705">MNSLLKAMDKRVKASPDNVAFTSIMNNEYISLTYQEFWQHAHDTAQQLSALSCRCIALREHNGIAWAVMDIAAQLAQVVLVPVPHFFSDSQVSHLLAQSGADCVIGDWQHGIELEYASTPLNDIYGLAVQRIDNQRGAILPETCKITFTSGSTGHPKGVCLSADNVYRVSQALADTVGPSIKEGTHLAVLPLATLLENITSIYVPLLLGETCVLLPQEWVGLSGSSQFNPTAFANALTAHSPSSVVLTPALLEVLVVLVEQTPELGRSFQFIAVGGARVSSALMNKAHQLGLPAFQGYGLSECASVVSVNTPSHFKLSSAGQVLNHQHVKVDRQGQLWVSGNIALGYIGAPFTDKWLATGDLAEFDDAGYLTITGRSNNQLVTAYGRNISPEWVESEAQAYPSLRHLIVVGDGDTRLTAVVVHCSPAAVLDDLYALNQHLPDYAQLKLCLCRAVYPKEHRLWTDNGKPLRGEFAQWAHEQRHTLLSIRDERKK</sequence>
<reference evidence="3 4" key="1">
    <citation type="submission" date="2017-02" db="EMBL/GenBank/DDBJ databases">
        <authorList>
            <person name="Peterson S.W."/>
        </authorList>
    </citation>
    <scope>NUCLEOTIDE SEQUENCE [LARGE SCALE GENOMIC DNA]</scope>
    <source>
        <strain evidence="3 4">CECT 9027</strain>
    </source>
</reference>
<dbReference type="PROSITE" id="PS00455">
    <property type="entry name" value="AMP_BINDING"/>
    <property type="match status" value="1"/>
</dbReference>
<accession>A0A1R4B6L5</accession>
<protein>
    <submittedName>
        <fullName evidence="3">Long-chain-fatty-acid--CoA ligase</fullName>
        <ecNumber evidence="3">6.2.1.3</ecNumber>
    </submittedName>
</protein>
<dbReference type="EC" id="6.2.1.3" evidence="3"/>
<dbReference type="STRING" id="1918946.VPAL9027_02555"/>
<evidence type="ECO:0000259" key="2">
    <source>
        <dbReference type="Pfam" id="PF00501"/>
    </source>
</evidence>